<keyword evidence="1" id="KW-1133">Transmembrane helix</keyword>
<protein>
    <recommendedName>
        <fullName evidence="2">Transcobalamin-like C-terminal domain-containing protein</fullName>
    </recommendedName>
</protein>
<keyword evidence="1" id="KW-0472">Membrane</keyword>
<accession>A0A1G1W4Z7</accession>
<dbReference type="AlphaFoldDB" id="A0A1G1W4Z7"/>
<dbReference type="InterPro" id="IPR027954">
    <property type="entry name" value="Transcobalamin-like_C"/>
</dbReference>
<feature type="transmembrane region" description="Helical" evidence="1">
    <location>
        <begin position="7"/>
        <end position="26"/>
    </location>
</feature>
<comment type="caution">
    <text evidence="3">The sequence shown here is derived from an EMBL/GenBank/DDBJ whole genome shotgun (WGS) entry which is preliminary data.</text>
</comment>
<evidence type="ECO:0000313" key="4">
    <source>
        <dbReference type="Proteomes" id="UP000176299"/>
    </source>
</evidence>
<sequence>MKNLQKNWIVVAAVAILIVVAGYFVIVNTPKKGEVGPAATTHKEQIKKIKASITINPGESSQVLASQDVEIEEGKTALDFTRQVTTVETKGEGQNAFVTGIGGRTANTAKKEFWEMLVNSKPAEVGAGSYKIKDGDKIEWRITTY</sequence>
<proteinExistence type="predicted"/>
<dbReference type="Pfam" id="PF14478">
    <property type="entry name" value="DUF4430"/>
    <property type="match status" value="1"/>
</dbReference>
<evidence type="ECO:0000259" key="2">
    <source>
        <dbReference type="Pfam" id="PF14478"/>
    </source>
</evidence>
<feature type="domain" description="Transcobalamin-like C-terminal" evidence="2">
    <location>
        <begin position="74"/>
        <end position="143"/>
    </location>
</feature>
<reference evidence="3 4" key="1">
    <citation type="journal article" date="2016" name="Nat. Commun.">
        <title>Thousands of microbial genomes shed light on interconnected biogeochemical processes in an aquifer system.</title>
        <authorList>
            <person name="Anantharaman K."/>
            <person name="Brown C.T."/>
            <person name="Hug L.A."/>
            <person name="Sharon I."/>
            <person name="Castelle C.J."/>
            <person name="Probst A.J."/>
            <person name="Thomas B.C."/>
            <person name="Singh A."/>
            <person name="Wilkins M.J."/>
            <person name="Karaoz U."/>
            <person name="Brodie E.L."/>
            <person name="Williams K.H."/>
            <person name="Hubbard S.S."/>
            <person name="Banfield J.F."/>
        </authorList>
    </citation>
    <scope>NUCLEOTIDE SEQUENCE [LARGE SCALE GENOMIC DNA]</scope>
</reference>
<organism evidence="3 4">
    <name type="scientific">Candidatus Woykebacteria bacterium GWA1_44_8</name>
    <dbReference type="NCBI Taxonomy" id="1802591"/>
    <lineage>
        <taxon>Bacteria</taxon>
        <taxon>Candidatus Woykeibacteriota</taxon>
    </lineage>
</organism>
<gene>
    <name evidence="3" type="ORF">A2113_02340</name>
</gene>
<name>A0A1G1W4Z7_9BACT</name>
<dbReference type="Proteomes" id="UP000176299">
    <property type="component" value="Unassembled WGS sequence"/>
</dbReference>
<evidence type="ECO:0000313" key="3">
    <source>
        <dbReference type="EMBL" id="OGY22703.1"/>
    </source>
</evidence>
<dbReference type="STRING" id="1802591.A2113_02340"/>
<dbReference type="Gene3D" id="2.170.130.30">
    <property type="match status" value="1"/>
</dbReference>
<keyword evidence="1" id="KW-0812">Transmembrane</keyword>
<evidence type="ECO:0000256" key="1">
    <source>
        <dbReference type="SAM" id="Phobius"/>
    </source>
</evidence>
<dbReference type="EMBL" id="MHCN01000001">
    <property type="protein sequence ID" value="OGY22703.1"/>
    <property type="molecule type" value="Genomic_DNA"/>
</dbReference>